<keyword evidence="9" id="KW-1185">Reference proteome</keyword>
<feature type="region of interest" description="Disordered" evidence="6">
    <location>
        <begin position="164"/>
        <end position="189"/>
    </location>
</feature>
<organism evidence="8 9">
    <name type="scientific">Septoria linicola</name>
    <dbReference type="NCBI Taxonomy" id="215465"/>
    <lineage>
        <taxon>Eukaryota</taxon>
        <taxon>Fungi</taxon>
        <taxon>Dikarya</taxon>
        <taxon>Ascomycota</taxon>
        <taxon>Pezizomycotina</taxon>
        <taxon>Dothideomycetes</taxon>
        <taxon>Dothideomycetidae</taxon>
        <taxon>Mycosphaerellales</taxon>
        <taxon>Mycosphaerellaceae</taxon>
        <taxon>Septoria</taxon>
    </lineage>
</organism>
<reference evidence="8" key="1">
    <citation type="submission" date="2022-06" db="EMBL/GenBank/DDBJ databases">
        <title>Complete genome sequences of two strains of the flax pathogen Septoria linicola.</title>
        <authorList>
            <person name="Lapalu N."/>
            <person name="Simon A."/>
            <person name="Demenou B."/>
            <person name="Paumier D."/>
            <person name="Guillot M.-P."/>
            <person name="Gout L."/>
            <person name="Valade R."/>
        </authorList>
    </citation>
    <scope>NUCLEOTIDE SEQUENCE</scope>
    <source>
        <strain evidence="8">SE15195</strain>
    </source>
</reference>
<evidence type="ECO:0000313" key="9">
    <source>
        <dbReference type="Proteomes" id="UP001056384"/>
    </source>
</evidence>
<dbReference type="GO" id="GO:0000981">
    <property type="term" value="F:DNA-binding transcription factor activity, RNA polymerase II-specific"/>
    <property type="evidence" value="ECO:0007669"/>
    <property type="project" value="InterPro"/>
</dbReference>
<proteinExistence type="predicted"/>
<dbReference type="GO" id="GO:0005634">
    <property type="term" value="C:nucleus"/>
    <property type="evidence" value="ECO:0007669"/>
    <property type="project" value="InterPro"/>
</dbReference>
<dbReference type="SUPFAM" id="SSF57701">
    <property type="entry name" value="Zn2/Cys6 DNA-binding domain"/>
    <property type="match status" value="1"/>
</dbReference>
<dbReference type="CDD" id="cd00067">
    <property type="entry name" value="GAL4"/>
    <property type="match status" value="1"/>
</dbReference>
<dbReference type="PANTHER" id="PTHR31069:SF31">
    <property type="entry name" value="MONODICTYPHENONE CLUSTER TRANSCRIPTION FACTOR-RELATED"/>
    <property type="match status" value="1"/>
</dbReference>
<dbReference type="InterPro" id="IPR036864">
    <property type="entry name" value="Zn2-C6_fun-type_DNA-bd_sf"/>
</dbReference>
<protein>
    <submittedName>
        <fullName evidence="8">Aflatoxin regulatory protein</fullName>
    </submittedName>
</protein>
<dbReference type="Pfam" id="PF00172">
    <property type="entry name" value="Zn_clus"/>
    <property type="match status" value="1"/>
</dbReference>
<dbReference type="EMBL" id="CP099427">
    <property type="protein sequence ID" value="USW57565.1"/>
    <property type="molecule type" value="Genomic_DNA"/>
</dbReference>
<keyword evidence="4" id="KW-0804">Transcription</keyword>
<dbReference type="Gene3D" id="4.10.240.10">
    <property type="entry name" value="Zn(2)-C6 fungal-type DNA-binding domain"/>
    <property type="match status" value="1"/>
</dbReference>
<evidence type="ECO:0000256" key="6">
    <source>
        <dbReference type="SAM" id="MobiDB-lite"/>
    </source>
</evidence>
<evidence type="ECO:0000256" key="1">
    <source>
        <dbReference type="ARBA" id="ARBA00022723"/>
    </source>
</evidence>
<feature type="domain" description="Zn(2)-C6 fungal-type" evidence="7">
    <location>
        <begin position="11"/>
        <end position="41"/>
    </location>
</feature>
<dbReference type="GO" id="GO:0003677">
    <property type="term" value="F:DNA binding"/>
    <property type="evidence" value="ECO:0007669"/>
    <property type="project" value="UniProtKB-KW"/>
</dbReference>
<sequence length="405" mass="44692">MSAPTIKYRAACDHCSATKIKCTQERPQCARCRTLGRDCHYSRSLRAGKPPRSSQGLNRKISNTPVLPRSGPASEPPYPGTNSPMCHGLPTHFAYPVLSPTSRTDIAWSANASPYPTPPAMAAYGNADIPFFPDLNTQDNSSVSTPLDPEWFFDFSNAALATESSVERVDSREPTQQPSPVSDGKQPLCALPTTEIRPYEELSSMPSHSPVPMFQSSGGDQCLRIATDTLNRLYEMPYLQVDAETKQFSIDQVLSNTSRAVQVCHDLITCPCLKDFYLPVIIGMIASKILGWYQAVAFIRDPSTEMQRADGKCPSKELVVDGQLALGAYKLDDKMGWVLKNHVVLGQLQRLKEIVDRYDSEFCDKDVLVQMGEGGKFHGTMGSFLKGRLQFTLQEIEGRLRAGTS</sequence>
<dbReference type="SMART" id="SM00066">
    <property type="entry name" value="GAL4"/>
    <property type="match status" value="1"/>
</dbReference>
<dbReference type="InterPro" id="IPR013700">
    <property type="entry name" value="AflR"/>
</dbReference>
<evidence type="ECO:0000259" key="7">
    <source>
        <dbReference type="PROSITE" id="PS50048"/>
    </source>
</evidence>
<evidence type="ECO:0000256" key="4">
    <source>
        <dbReference type="ARBA" id="ARBA00023163"/>
    </source>
</evidence>
<evidence type="ECO:0000256" key="5">
    <source>
        <dbReference type="ARBA" id="ARBA00023242"/>
    </source>
</evidence>
<accession>A0A9Q9B3K4</accession>
<dbReference type="AlphaFoldDB" id="A0A9Q9B3K4"/>
<name>A0A9Q9B3K4_9PEZI</name>
<evidence type="ECO:0000313" key="8">
    <source>
        <dbReference type="EMBL" id="USW57565.1"/>
    </source>
</evidence>
<dbReference type="PRINTS" id="PR00755">
    <property type="entry name" value="AFLATOXINBRP"/>
</dbReference>
<dbReference type="GO" id="GO:0008270">
    <property type="term" value="F:zinc ion binding"/>
    <property type="evidence" value="ECO:0007669"/>
    <property type="project" value="InterPro"/>
</dbReference>
<gene>
    <name evidence="8" type="ORF">Slin15195_G108840</name>
</gene>
<dbReference type="Pfam" id="PF08493">
    <property type="entry name" value="AflR"/>
    <property type="match status" value="1"/>
</dbReference>
<dbReference type="PANTHER" id="PTHR31069">
    <property type="entry name" value="OLEATE-ACTIVATED TRANSCRIPTION FACTOR 1-RELATED"/>
    <property type="match status" value="1"/>
</dbReference>
<dbReference type="PROSITE" id="PS00463">
    <property type="entry name" value="ZN2_CY6_FUNGAL_1"/>
    <property type="match status" value="1"/>
</dbReference>
<dbReference type="InterPro" id="IPR001138">
    <property type="entry name" value="Zn2Cys6_DnaBD"/>
</dbReference>
<evidence type="ECO:0000256" key="3">
    <source>
        <dbReference type="ARBA" id="ARBA00023125"/>
    </source>
</evidence>
<dbReference type="PROSITE" id="PS50048">
    <property type="entry name" value="ZN2_CY6_FUNGAL_2"/>
    <property type="match status" value="1"/>
</dbReference>
<keyword evidence="1" id="KW-0479">Metal-binding</keyword>
<keyword evidence="2" id="KW-0805">Transcription regulation</keyword>
<evidence type="ECO:0000256" key="2">
    <source>
        <dbReference type="ARBA" id="ARBA00023015"/>
    </source>
</evidence>
<dbReference type="GO" id="GO:0045122">
    <property type="term" value="P:aflatoxin biosynthetic process"/>
    <property type="evidence" value="ECO:0007669"/>
    <property type="project" value="InterPro"/>
</dbReference>
<dbReference type="Proteomes" id="UP001056384">
    <property type="component" value="Chromosome 10"/>
</dbReference>
<keyword evidence="5" id="KW-0539">Nucleus</keyword>
<dbReference type="InterPro" id="IPR050675">
    <property type="entry name" value="OAF3"/>
</dbReference>
<feature type="region of interest" description="Disordered" evidence="6">
    <location>
        <begin position="43"/>
        <end position="82"/>
    </location>
</feature>
<keyword evidence="3" id="KW-0238">DNA-binding</keyword>
<feature type="compositionally biased region" description="Polar residues" evidence="6">
    <location>
        <begin position="52"/>
        <end position="65"/>
    </location>
</feature>